<keyword evidence="2" id="KW-0812">Transmembrane</keyword>
<dbReference type="SUPFAM" id="SSF54001">
    <property type="entry name" value="Cysteine proteinases"/>
    <property type="match status" value="1"/>
</dbReference>
<evidence type="ECO:0000313" key="4">
    <source>
        <dbReference type="EMBL" id="GIG73237.1"/>
    </source>
</evidence>
<feature type="compositionally biased region" description="Pro residues" evidence="1">
    <location>
        <begin position="559"/>
        <end position="568"/>
    </location>
</feature>
<dbReference type="InterPro" id="IPR038765">
    <property type="entry name" value="Papain-like_cys_pep_sf"/>
</dbReference>
<dbReference type="RefSeq" id="WP_239075392.1">
    <property type="nucleotide sequence ID" value="NZ_BAAAQJ010000002.1"/>
</dbReference>
<dbReference type="Proteomes" id="UP000653674">
    <property type="component" value="Unassembled WGS sequence"/>
</dbReference>
<dbReference type="PANTHER" id="PTHR42736:SF1">
    <property type="entry name" value="PROTEIN-GLUTAMINE GAMMA-GLUTAMYLTRANSFERASE"/>
    <property type="match status" value="1"/>
</dbReference>
<keyword evidence="5" id="KW-1185">Reference proteome</keyword>
<feature type="transmembrane region" description="Helical" evidence="2">
    <location>
        <begin position="59"/>
        <end position="77"/>
    </location>
</feature>
<protein>
    <recommendedName>
        <fullName evidence="3">Transglutaminase-like domain-containing protein</fullName>
    </recommendedName>
</protein>
<evidence type="ECO:0000313" key="5">
    <source>
        <dbReference type="Proteomes" id="UP000653674"/>
    </source>
</evidence>
<reference evidence="4" key="1">
    <citation type="submission" date="2021-01" db="EMBL/GenBank/DDBJ databases">
        <title>Whole genome shotgun sequence of Planosporangium flavigriseum NBRC 105377.</title>
        <authorList>
            <person name="Komaki H."/>
            <person name="Tamura T."/>
        </authorList>
    </citation>
    <scope>NUCLEOTIDE SEQUENCE</scope>
    <source>
        <strain evidence="4">NBRC 105377</strain>
    </source>
</reference>
<evidence type="ECO:0000259" key="3">
    <source>
        <dbReference type="SMART" id="SM00460"/>
    </source>
</evidence>
<feature type="transmembrane region" description="Helical" evidence="2">
    <location>
        <begin position="34"/>
        <end position="53"/>
    </location>
</feature>
<dbReference type="PANTHER" id="PTHR42736">
    <property type="entry name" value="PROTEIN-GLUTAMINE GAMMA-GLUTAMYLTRANSFERASE"/>
    <property type="match status" value="1"/>
</dbReference>
<feature type="region of interest" description="Disordered" evidence="1">
    <location>
        <begin position="540"/>
        <end position="594"/>
    </location>
</feature>
<gene>
    <name evidence="4" type="ORF">Pfl04_16410</name>
</gene>
<evidence type="ECO:0000256" key="1">
    <source>
        <dbReference type="SAM" id="MobiDB-lite"/>
    </source>
</evidence>
<dbReference type="EMBL" id="BONU01000008">
    <property type="protein sequence ID" value="GIG73237.1"/>
    <property type="molecule type" value="Genomic_DNA"/>
</dbReference>
<dbReference type="AlphaFoldDB" id="A0A8J3LK18"/>
<comment type="caution">
    <text evidence="4">The sequence shown here is derived from an EMBL/GenBank/DDBJ whole genome shotgun (WGS) entry which is preliminary data.</text>
</comment>
<feature type="transmembrane region" description="Helical" evidence="2">
    <location>
        <begin position="598"/>
        <end position="620"/>
    </location>
</feature>
<name>A0A8J3LK18_9ACTN</name>
<dbReference type="Pfam" id="PF11992">
    <property type="entry name" value="TgpA_N"/>
    <property type="match status" value="1"/>
</dbReference>
<feature type="transmembrane region" description="Helical" evidence="2">
    <location>
        <begin position="6"/>
        <end position="27"/>
    </location>
</feature>
<dbReference type="SMART" id="SM00460">
    <property type="entry name" value="TGc"/>
    <property type="match status" value="1"/>
</dbReference>
<evidence type="ECO:0000256" key="2">
    <source>
        <dbReference type="SAM" id="Phobius"/>
    </source>
</evidence>
<feature type="compositionally biased region" description="Low complexity" evidence="1">
    <location>
        <begin position="583"/>
        <end position="594"/>
    </location>
</feature>
<feature type="transmembrane region" description="Helical" evidence="2">
    <location>
        <begin position="209"/>
        <end position="228"/>
    </location>
</feature>
<feature type="domain" description="Transglutaminase-like" evidence="3">
    <location>
        <begin position="475"/>
        <end position="541"/>
    </location>
</feature>
<feature type="transmembrane region" description="Helical" evidence="2">
    <location>
        <begin position="168"/>
        <end position="188"/>
    </location>
</feature>
<keyword evidence="2" id="KW-0472">Membrane</keyword>
<dbReference type="InterPro" id="IPR002931">
    <property type="entry name" value="Transglutaminase-like"/>
</dbReference>
<sequence>MVTRSLRSLIVPAALAGMLAIAGLALGRIYAGGLGPRMFLGAAVGAVIVSVAVRRLPSWSVAPLSVLALAGYTLLAVRLSAASGQIHGPLVTLTVDALRNGIPRVLTAMIPVEAQPDTVAVPVVATWLAGLTSAELALRARRVLLACTAPTLLYAVVLYTIGPNANAALWQPICFAGLVALALAASAGTRGGAAPNLTASQRHALRLRLALGTAASLTVSVGLVAAIGPSVAAGVHNRPTDPRRYVAPPRLDTLDENPLVRLSGWALNPDQHLFDARISGASADKYVTRLAVLNDYDGVTWRVGATYRSAGRVLTGPNATSAGGARSGRRGPAVTQQITIAELDGRLVPSVAVPERIDGVRVAFDETSGTIALPEGLRSGLRYEVVSQPPRTDGNLLPTADIPTGPGVARFVTLGGAAPPQIRRLSEQLTEGNGAPFARAQAIEQFLSEHYQLVADAPSGHAYPNLNFFLFGPRNGGGQRGTSEQFAAAFAVLGRLVGLPTRVVVGFRSPTSGTAVRGADAFAWPEVLFTGIGWVAFNPLPQPNTQPRPVEDDFKPKPEPSTPPPSTAPPASVAPSSAPPKPSAKAAPPAAATPPGTIAAAVVAGLFLALVLTVGLVVLLRTSQRRRRLHEGDPPRRIIGAWLEVLDALRLAGRPPPRHLAATEIAEHAARTADEQRTDEQLKSPIRPAAPGLDELAGLVNVVTFAPDGASAAQADQATAAALAYVEHLRARRSWWRRLLWSADPRPVWWGRGRR</sequence>
<dbReference type="Gene3D" id="3.10.620.30">
    <property type="match status" value="1"/>
</dbReference>
<keyword evidence="2" id="KW-1133">Transmembrane helix</keyword>
<feature type="transmembrane region" description="Helical" evidence="2">
    <location>
        <begin position="143"/>
        <end position="162"/>
    </location>
</feature>
<dbReference type="InterPro" id="IPR052901">
    <property type="entry name" value="Bact_TGase-like"/>
</dbReference>
<feature type="compositionally biased region" description="Basic and acidic residues" evidence="1">
    <location>
        <begin position="549"/>
        <end position="558"/>
    </location>
</feature>
<dbReference type="Pfam" id="PF01841">
    <property type="entry name" value="Transglut_core"/>
    <property type="match status" value="1"/>
</dbReference>
<organism evidence="4 5">
    <name type="scientific">Planosporangium flavigriseum</name>
    <dbReference type="NCBI Taxonomy" id="373681"/>
    <lineage>
        <taxon>Bacteria</taxon>
        <taxon>Bacillati</taxon>
        <taxon>Actinomycetota</taxon>
        <taxon>Actinomycetes</taxon>
        <taxon>Micromonosporales</taxon>
        <taxon>Micromonosporaceae</taxon>
        <taxon>Planosporangium</taxon>
    </lineage>
</organism>
<accession>A0A8J3LK18</accession>
<dbReference type="InterPro" id="IPR021878">
    <property type="entry name" value="TgpA_N"/>
</dbReference>
<proteinExistence type="predicted"/>